<reference evidence="1 2" key="1">
    <citation type="submission" date="2020-10" db="EMBL/GenBank/DDBJ databases">
        <title>Complete genome sequence of Paludibaculum fermentans P105T, a facultatively anaerobic acidobacterium capable of dissimilatory Fe(III) reduction.</title>
        <authorList>
            <person name="Dedysh S.N."/>
            <person name="Beletsky A.V."/>
            <person name="Kulichevskaya I.S."/>
            <person name="Mardanov A.V."/>
            <person name="Ravin N.V."/>
        </authorList>
    </citation>
    <scope>NUCLEOTIDE SEQUENCE [LARGE SCALE GENOMIC DNA]</scope>
    <source>
        <strain evidence="1 2">P105</strain>
    </source>
</reference>
<evidence type="ECO:0000313" key="1">
    <source>
        <dbReference type="EMBL" id="QOY91106.1"/>
    </source>
</evidence>
<evidence type="ECO:0000313" key="2">
    <source>
        <dbReference type="Proteomes" id="UP000593892"/>
    </source>
</evidence>
<dbReference type="InterPro" id="IPR014825">
    <property type="entry name" value="DNA_alkylation"/>
</dbReference>
<name>A0A7S7NWM9_PALFE</name>
<dbReference type="CDD" id="cd06561">
    <property type="entry name" value="AlkD_like"/>
    <property type="match status" value="1"/>
</dbReference>
<dbReference type="SUPFAM" id="SSF48371">
    <property type="entry name" value="ARM repeat"/>
    <property type="match status" value="1"/>
</dbReference>
<dbReference type="Pfam" id="PF08713">
    <property type="entry name" value="DNA_alkylation"/>
    <property type="match status" value="1"/>
</dbReference>
<dbReference type="EMBL" id="CP063849">
    <property type="protein sequence ID" value="QOY91106.1"/>
    <property type="molecule type" value="Genomic_DNA"/>
</dbReference>
<organism evidence="1 2">
    <name type="scientific">Paludibaculum fermentans</name>
    <dbReference type="NCBI Taxonomy" id="1473598"/>
    <lineage>
        <taxon>Bacteria</taxon>
        <taxon>Pseudomonadati</taxon>
        <taxon>Acidobacteriota</taxon>
        <taxon>Terriglobia</taxon>
        <taxon>Bryobacterales</taxon>
        <taxon>Bryobacteraceae</taxon>
        <taxon>Paludibaculum</taxon>
    </lineage>
</organism>
<dbReference type="KEGG" id="pfer:IRI77_14510"/>
<sequence>MTLQEAMQTLESLGTEQARKIYRRHGAVEPMFGVSFANFGKLQKKIKQDHALAGQLWATGNFDARVLATMIADPQAMTPAELDRWVKDLEGYSLTDLFGKFAAQTPHARKMREKWMKSKEEFTAQAGWLLLSYAISGGEDLSDEYLKETLAFIEKNIHKSMNRVRHSMNGVMINIGIHREPLRPLVLVTAARIGKVVVDHGETSCETPDAASYIAKTLAHYARKKGA</sequence>
<proteinExistence type="predicted"/>
<dbReference type="RefSeq" id="WP_194452761.1">
    <property type="nucleotide sequence ID" value="NZ_CP063849.1"/>
</dbReference>
<gene>
    <name evidence="1" type="ORF">IRI77_14510</name>
</gene>
<dbReference type="PANTHER" id="PTHR41291">
    <property type="entry name" value="DNA ALKYLATION REPAIR PROTEIN"/>
    <property type="match status" value="1"/>
</dbReference>
<dbReference type="Gene3D" id="1.25.10.90">
    <property type="match status" value="1"/>
</dbReference>
<keyword evidence="2" id="KW-1185">Reference proteome</keyword>
<accession>A0A7S7NWM9</accession>
<dbReference type="InterPro" id="IPR016024">
    <property type="entry name" value="ARM-type_fold"/>
</dbReference>
<dbReference type="PANTHER" id="PTHR41291:SF1">
    <property type="entry name" value="DNA ALKYLATION REPAIR PROTEIN"/>
    <property type="match status" value="1"/>
</dbReference>
<protein>
    <submittedName>
        <fullName evidence="1">DNA alkylation repair protein</fullName>
    </submittedName>
</protein>
<dbReference type="Proteomes" id="UP000593892">
    <property type="component" value="Chromosome"/>
</dbReference>
<dbReference type="AlphaFoldDB" id="A0A7S7NWM9"/>